<dbReference type="Proteomes" id="UP000720189">
    <property type="component" value="Unassembled WGS sequence"/>
</dbReference>
<dbReference type="AlphaFoldDB" id="A0A9P9JVG9"/>
<comment type="caution">
    <text evidence="3">The sequence shown here is derived from an EMBL/GenBank/DDBJ whole genome shotgun (WGS) entry which is preliminary data.</text>
</comment>
<name>A0A9P9JVG9_FUSRE</name>
<feature type="region of interest" description="Disordered" evidence="1">
    <location>
        <begin position="96"/>
        <end position="150"/>
    </location>
</feature>
<feature type="domain" description="BZIP" evidence="2">
    <location>
        <begin position="21"/>
        <end position="35"/>
    </location>
</feature>
<dbReference type="PANTHER" id="PTHR40618">
    <property type="entry name" value="B-ZIP TRANSCRIPTION FACTOR (EUROFUNG)-RELATED"/>
    <property type="match status" value="1"/>
</dbReference>
<feature type="compositionally biased region" description="Basic and acidic residues" evidence="1">
    <location>
        <begin position="18"/>
        <end position="27"/>
    </location>
</feature>
<evidence type="ECO:0000313" key="4">
    <source>
        <dbReference type="Proteomes" id="UP000720189"/>
    </source>
</evidence>
<dbReference type="OrthoDB" id="3555317at2759"/>
<dbReference type="EMBL" id="JAGMUX010000017">
    <property type="protein sequence ID" value="KAH7234761.1"/>
    <property type="molecule type" value="Genomic_DNA"/>
</dbReference>
<protein>
    <recommendedName>
        <fullName evidence="2">BZIP domain-containing protein</fullName>
    </recommendedName>
</protein>
<reference evidence="3" key="1">
    <citation type="journal article" date="2021" name="Nat. Commun.">
        <title>Genetic determinants of endophytism in the Arabidopsis root mycobiome.</title>
        <authorList>
            <person name="Mesny F."/>
            <person name="Miyauchi S."/>
            <person name="Thiergart T."/>
            <person name="Pickel B."/>
            <person name="Atanasova L."/>
            <person name="Karlsson M."/>
            <person name="Huettel B."/>
            <person name="Barry K.W."/>
            <person name="Haridas S."/>
            <person name="Chen C."/>
            <person name="Bauer D."/>
            <person name="Andreopoulos W."/>
            <person name="Pangilinan J."/>
            <person name="LaButti K."/>
            <person name="Riley R."/>
            <person name="Lipzen A."/>
            <person name="Clum A."/>
            <person name="Drula E."/>
            <person name="Henrissat B."/>
            <person name="Kohler A."/>
            <person name="Grigoriev I.V."/>
            <person name="Martin F.M."/>
            <person name="Hacquard S."/>
        </authorList>
    </citation>
    <scope>NUCLEOTIDE SEQUENCE</scope>
    <source>
        <strain evidence="3">MPI-CAGE-AT-0023</strain>
    </source>
</reference>
<organism evidence="3 4">
    <name type="scientific">Fusarium redolens</name>
    <dbReference type="NCBI Taxonomy" id="48865"/>
    <lineage>
        <taxon>Eukaryota</taxon>
        <taxon>Fungi</taxon>
        <taxon>Dikarya</taxon>
        <taxon>Ascomycota</taxon>
        <taxon>Pezizomycotina</taxon>
        <taxon>Sordariomycetes</taxon>
        <taxon>Hypocreomycetidae</taxon>
        <taxon>Hypocreales</taxon>
        <taxon>Nectriaceae</taxon>
        <taxon>Fusarium</taxon>
        <taxon>Fusarium redolens species complex</taxon>
    </lineage>
</organism>
<dbReference type="CDD" id="cd14686">
    <property type="entry name" value="bZIP"/>
    <property type="match status" value="1"/>
</dbReference>
<evidence type="ECO:0000256" key="1">
    <source>
        <dbReference type="SAM" id="MobiDB-lite"/>
    </source>
</evidence>
<dbReference type="RefSeq" id="XP_046044526.1">
    <property type="nucleotide sequence ID" value="XM_046184882.1"/>
</dbReference>
<sequence>MPQSKSPNYLGPMGTDASKSRRERNREAQQQFRKRRQAAEAARVQRLKRLEGVVERMSTVIVGFADKMLQEEVLKQYPALAADVQDVITQVLGLANEAGEPEERNSSERHEGKSPSYGDNDSDGRRDSRDSASPSGSQALPIDVPLPSDQHDMFVARSSPEYSQLSGTPQIAYPTMQDPEFYSQLSYLPQPSIAHSLGPALWNSPKPLSPTTLSYRLTESCFNVGHRS</sequence>
<keyword evidence="4" id="KW-1185">Reference proteome</keyword>
<dbReference type="PANTHER" id="PTHR40618:SF1">
    <property type="entry name" value="B-ZIP TRANSCRIPTION FACTOR (EUROFUNG)"/>
    <property type="match status" value="1"/>
</dbReference>
<dbReference type="GeneID" id="70214836"/>
<dbReference type="PROSITE" id="PS00036">
    <property type="entry name" value="BZIP_BASIC"/>
    <property type="match status" value="1"/>
</dbReference>
<proteinExistence type="predicted"/>
<dbReference type="InterPro" id="IPR004827">
    <property type="entry name" value="bZIP"/>
</dbReference>
<feature type="region of interest" description="Disordered" evidence="1">
    <location>
        <begin position="1"/>
        <end position="40"/>
    </location>
</feature>
<accession>A0A9P9JVG9</accession>
<feature type="compositionally biased region" description="Basic and acidic residues" evidence="1">
    <location>
        <begin position="101"/>
        <end position="113"/>
    </location>
</feature>
<evidence type="ECO:0000313" key="3">
    <source>
        <dbReference type="EMBL" id="KAH7234761.1"/>
    </source>
</evidence>
<dbReference type="GO" id="GO:0003700">
    <property type="term" value="F:DNA-binding transcription factor activity"/>
    <property type="evidence" value="ECO:0007669"/>
    <property type="project" value="InterPro"/>
</dbReference>
<gene>
    <name evidence="3" type="ORF">BKA55DRAFT_138109</name>
</gene>
<dbReference type="Gene3D" id="1.20.5.170">
    <property type="match status" value="1"/>
</dbReference>
<evidence type="ECO:0000259" key="2">
    <source>
        <dbReference type="PROSITE" id="PS00036"/>
    </source>
</evidence>